<keyword evidence="9" id="KW-1185">Reference proteome</keyword>
<feature type="compositionally biased region" description="Basic and acidic residues" evidence="6">
    <location>
        <begin position="24"/>
        <end position="34"/>
    </location>
</feature>
<evidence type="ECO:0000313" key="8">
    <source>
        <dbReference type="EMBL" id="GAA3708600.1"/>
    </source>
</evidence>
<feature type="transmembrane region" description="Helical" evidence="7">
    <location>
        <begin position="245"/>
        <end position="268"/>
    </location>
</feature>
<keyword evidence="5 7" id="KW-0472">Membrane</keyword>
<reference evidence="9" key="1">
    <citation type="journal article" date="2019" name="Int. J. Syst. Evol. Microbiol.">
        <title>The Global Catalogue of Microorganisms (GCM) 10K type strain sequencing project: providing services to taxonomists for standard genome sequencing and annotation.</title>
        <authorList>
            <consortium name="The Broad Institute Genomics Platform"/>
            <consortium name="The Broad Institute Genome Sequencing Center for Infectious Disease"/>
            <person name="Wu L."/>
            <person name="Ma J."/>
        </authorList>
    </citation>
    <scope>NUCLEOTIDE SEQUENCE [LARGE SCALE GENOMIC DNA]</scope>
    <source>
        <strain evidence="9">JCM 16961</strain>
    </source>
</reference>
<dbReference type="InterPro" id="IPR017039">
    <property type="entry name" value="Virul_fac_BrkB"/>
</dbReference>
<feature type="transmembrane region" description="Helical" evidence="7">
    <location>
        <begin position="68"/>
        <end position="87"/>
    </location>
</feature>
<feature type="region of interest" description="Disordered" evidence="6">
    <location>
        <begin position="319"/>
        <end position="409"/>
    </location>
</feature>
<evidence type="ECO:0000256" key="7">
    <source>
        <dbReference type="SAM" id="Phobius"/>
    </source>
</evidence>
<feature type="transmembrane region" description="Helical" evidence="7">
    <location>
        <begin position="170"/>
        <end position="194"/>
    </location>
</feature>
<comment type="caution">
    <text evidence="8">The sequence shown here is derived from an EMBL/GenBank/DDBJ whole genome shotgun (WGS) entry which is preliminary data.</text>
</comment>
<proteinExistence type="predicted"/>
<dbReference type="Proteomes" id="UP001501536">
    <property type="component" value="Unassembled WGS sequence"/>
</dbReference>
<keyword evidence="3 7" id="KW-0812">Transmembrane</keyword>
<gene>
    <name evidence="8" type="ORF">GCM10022377_22990</name>
</gene>
<name>A0ABP7DVK0_9MICC</name>
<dbReference type="PANTHER" id="PTHR30213">
    <property type="entry name" value="INNER MEMBRANE PROTEIN YHJD"/>
    <property type="match status" value="1"/>
</dbReference>
<evidence type="ECO:0000256" key="4">
    <source>
        <dbReference type="ARBA" id="ARBA00022989"/>
    </source>
</evidence>
<dbReference type="Pfam" id="PF03631">
    <property type="entry name" value="Virul_fac_BrkB"/>
    <property type="match status" value="1"/>
</dbReference>
<dbReference type="RefSeq" id="WP_344884584.1">
    <property type="nucleotide sequence ID" value="NZ_BAABCJ010000005.1"/>
</dbReference>
<feature type="transmembrane region" description="Helical" evidence="7">
    <location>
        <begin position="214"/>
        <end position="233"/>
    </location>
</feature>
<organism evidence="8 9">
    <name type="scientific">Zhihengliuella alba</name>
    <dbReference type="NCBI Taxonomy" id="547018"/>
    <lineage>
        <taxon>Bacteria</taxon>
        <taxon>Bacillati</taxon>
        <taxon>Actinomycetota</taxon>
        <taxon>Actinomycetes</taxon>
        <taxon>Micrococcales</taxon>
        <taxon>Micrococcaceae</taxon>
        <taxon>Zhihengliuella</taxon>
    </lineage>
</organism>
<feature type="transmembrane region" description="Helical" evidence="7">
    <location>
        <begin position="280"/>
        <end position="302"/>
    </location>
</feature>
<feature type="compositionally biased region" description="Pro residues" evidence="6">
    <location>
        <begin position="12"/>
        <end position="22"/>
    </location>
</feature>
<accession>A0ABP7DVK0</accession>
<keyword evidence="2" id="KW-1003">Cell membrane</keyword>
<dbReference type="EMBL" id="BAABCJ010000005">
    <property type="protein sequence ID" value="GAA3708600.1"/>
    <property type="molecule type" value="Genomic_DNA"/>
</dbReference>
<evidence type="ECO:0000256" key="3">
    <source>
        <dbReference type="ARBA" id="ARBA00022692"/>
    </source>
</evidence>
<dbReference type="NCBIfam" id="TIGR00765">
    <property type="entry name" value="yihY_not_rbn"/>
    <property type="match status" value="1"/>
</dbReference>
<feature type="region of interest" description="Disordered" evidence="6">
    <location>
        <begin position="1"/>
        <end position="34"/>
    </location>
</feature>
<comment type="subcellular location">
    <subcellularLocation>
        <location evidence="1">Cell membrane</location>
        <topology evidence="1">Multi-pass membrane protein</topology>
    </subcellularLocation>
</comment>
<sequence>MSDRPRGQAHPEPAPTDPADAPPPDDHRKPDSPRDITKASWAFILKSTLREFSADGCMDLAASLTYRTVLSIFPALIALVSILSLVGQSGNTVTRFLDQAEGMVPASSWSTVRPALESILTAPAPGIGLIIGLLAALWTASSYVKAFGRAMNRIYDVPEGRGFIKVNLQLYLLTALILVLAAVALTVLVVSGPIAEAVGNAVGLGAVAITVWNIAKWFVLAFIVVFVIALLYYATPNVKQPKFRWMSTGAVVAIVVALLATAGFFFYVVNFGSYNATYGALAGVVIMLLWIWIVNAVLLFGAELDSEMERGRELQAGLPAEEELQLPARDTKASDKKARKYREHVERARNLRRTNGRTQKDPTHDERTDDHRAQRDRASDGGSAPDERTRNEDRDGRNGRDRSGAHRAE</sequence>
<keyword evidence="4 7" id="KW-1133">Transmembrane helix</keyword>
<evidence type="ECO:0000256" key="2">
    <source>
        <dbReference type="ARBA" id="ARBA00022475"/>
    </source>
</evidence>
<feature type="transmembrane region" description="Helical" evidence="7">
    <location>
        <begin position="124"/>
        <end position="144"/>
    </location>
</feature>
<evidence type="ECO:0000256" key="5">
    <source>
        <dbReference type="ARBA" id="ARBA00023136"/>
    </source>
</evidence>
<evidence type="ECO:0000256" key="6">
    <source>
        <dbReference type="SAM" id="MobiDB-lite"/>
    </source>
</evidence>
<dbReference type="PANTHER" id="PTHR30213:SF0">
    <property type="entry name" value="UPF0761 MEMBRANE PROTEIN YIHY"/>
    <property type="match status" value="1"/>
</dbReference>
<feature type="compositionally biased region" description="Basic and acidic residues" evidence="6">
    <location>
        <begin position="358"/>
        <end position="409"/>
    </location>
</feature>
<evidence type="ECO:0000313" key="9">
    <source>
        <dbReference type="Proteomes" id="UP001501536"/>
    </source>
</evidence>
<evidence type="ECO:0000256" key="1">
    <source>
        <dbReference type="ARBA" id="ARBA00004651"/>
    </source>
</evidence>
<protein>
    <submittedName>
        <fullName evidence="8">YihY/virulence factor BrkB family protein</fullName>
    </submittedName>
</protein>